<dbReference type="PANTHER" id="PTHR10039">
    <property type="entry name" value="AMELOGENIN"/>
    <property type="match status" value="1"/>
</dbReference>
<reference evidence="4 5" key="1">
    <citation type="submission" date="2024-01" db="EMBL/GenBank/DDBJ databases">
        <title>A draft genome for a cacao thread blight-causing isolate of Paramarasmius palmivorus.</title>
        <authorList>
            <person name="Baruah I.K."/>
            <person name="Bukari Y."/>
            <person name="Amoako-Attah I."/>
            <person name="Meinhardt L.W."/>
            <person name="Bailey B.A."/>
            <person name="Cohen S.P."/>
        </authorList>
    </citation>
    <scope>NUCLEOTIDE SEQUENCE [LARGE SCALE GENOMIC DNA]</scope>
    <source>
        <strain evidence="4 5">GH-12</strain>
    </source>
</reference>
<gene>
    <name evidence="4" type="ORF">VNI00_004670</name>
</gene>
<evidence type="ECO:0000256" key="1">
    <source>
        <dbReference type="ARBA" id="ARBA00022737"/>
    </source>
</evidence>
<dbReference type="AlphaFoldDB" id="A0AAW0DIH8"/>
<evidence type="ECO:0000259" key="3">
    <source>
        <dbReference type="Pfam" id="PF24883"/>
    </source>
</evidence>
<keyword evidence="5" id="KW-1185">Reference proteome</keyword>
<comment type="caution">
    <text evidence="4">The sequence shown here is derived from an EMBL/GenBank/DDBJ whole genome shotgun (WGS) entry which is preliminary data.</text>
</comment>
<feature type="domain" description="Nephrocystin 3-like N-terminal" evidence="3">
    <location>
        <begin position="386"/>
        <end position="498"/>
    </location>
</feature>
<organism evidence="4 5">
    <name type="scientific">Paramarasmius palmivorus</name>
    <dbReference type="NCBI Taxonomy" id="297713"/>
    <lineage>
        <taxon>Eukaryota</taxon>
        <taxon>Fungi</taxon>
        <taxon>Dikarya</taxon>
        <taxon>Basidiomycota</taxon>
        <taxon>Agaricomycotina</taxon>
        <taxon>Agaricomycetes</taxon>
        <taxon>Agaricomycetidae</taxon>
        <taxon>Agaricales</taxon>
        <taxon>Marasmiineae</taxon>
        <taxon>Marasmiaceae</taxon>
        <taxon>Paramarasmius</taxon>
    </lineage>
</organism>
<dbReference type="EMBL" id="JAYKXP010000013">
    <property type="protein sequence ID" value="KAK7051170.1"/>
    <property type="molecule type" value="Genomic_DNA"/>
</dbReference>
<feature type="region of interest" description="Disordered" evidence="2">
    <location>
        <begin position="53"/>
        <end position="140"/>
    </location>
</feature>
<dbReference type="InterPro" id="IPR056884">
    <property type="entry name" value="NPHP3-like_N"/>
</dbReference>
<dbReference type="Proteomes" id="UP001383192">
    <property type="component" value="Unassembled WGS sequence"/>
</dbReference>
<protein>
    <recommendedName>
        <fullName evidence="3">Nephrocystin 3-like N-terminal domain-containing protein</fullName>
    </recommendedName>
</protein>
<sequence>MSDFPPGCAELQREMIIHRRKYINHHFELSIKTEHLALPPDSLAPTITSSPAVYLEQDGPHRDSQDRARKGDDSRPSAESEIGNTQAKPHQRLGRSIDGVSARPADSSSSSISSPTTAPHATQTENLITPIANDGSRGHVEEKASHTMVSEMDTFSTQEETRQQTDRLAHEVNAMPDRPASALALLLPNLSLDIHTEGHPPPSFDYDSAVRVHEELAKFGDEMETRRVQTEKQQRIYEATDAIIEVLDKLSEVHEIARAASIVVSGIYRVIKAKHKQNEAIVTLYDVMIEMFKLAVDKKALNKQGYFTKLFNEIVRQSEECYVFLSNHMFQGYLRQVLDLWNTPAKIAEFKAAFEQLKKRFIETQIEFTAVTIINTQKAIKSLGFHSRLAAFVRFDRSAYNTAGEFVRALAFLLAGFDERFSKPIAEVVARSRHIAQNTDLNTQVEELLINPLQGLSDEIAKEGRIVVLVDGIDECSRSDQVEANFRGQLLELFANNKFRLLPFLCFVLASRPEEDIVAYLQNLVHIHHFPLDHTSLETRQDINYFLAKSFEQHPSLHVLDHAIKSSAIEKLAEHASGLFVWAATIIGFIKENAVQRLKVFTENEPPKNALHALTVLYETALNSLVNEQGDNDIRQNICMALGLIMVDPGYINSPTVPILHGLSNHVDPENNPDIVSTFYKLRSLVTEENNRYQLLHKSFDDFLTSKDRAGHWYIDMEKYEAILYETMITCTMDHLKQDLSLYQSLQQKLERFLLGYVAEKLQHDSEFMQKAWLGASRLQHIRTDPIVVKDFFNIMLYDAALAGKVTKTNADDQHALEWEVDNIYMSVFVQMAGGSNVYEEIVEVLDKNPIPPVVSLSAGMEMPIKIVSGGRIRMKTRSVDEGKEASTKEFIEWGEYKGGKWVLIVEPQDRALRRLW</sequence>
<accession>A0AAW0DIH8</accession>
<name>A0AAW0DIH8_9AGAR</name>
<evidence type="ECO:0000256" key="2">
    <source>
        <dbReference type="SAM" id="MobiDB-lite"/>
    </source>
</evidence>
<feature type="compositionally biased region" description="Basic and acidic residues" evidence="2">
    <location>
        <begin position="58"/>
        <end position="78"/>
    </location>
</feature>
<dbReference type="Pfam" id="PF24883">
    <property type="entry name" value="NPHP3_N"/>
    <property type="match status" value="1"/>
</dbReference>
<feature type="compositionally biased region" description="Low complexity" evidence="2">
    <location>
        <begin position="101"/>
        <end position="122"/>
    </location>
</feature>
<evidence type="ECO:0000313" key="4">
    <source>
        <dbReference type="EMBL" id="KAK7051170.1"/>
    </source>
</evidence>
<proteinExistence type="predicted"/>
<evidence type="ECO:0000313" key="5">
    <source>
        <dbReference type="Proteomes" id="UP001383192"/>
    </source>
</evidence>
<keyword evidence="1" id="KW-0677">Repeat</keyword>